<keyword evidence="3" id="KW-1185">Reference proteome</keyword>
<dbReference type="AlphaFoldDB" id="A0AA42AXM8"/>
<evidence type="ECO:0000313" key="2">
    <source>
        <dbReference type="EMBL" id="MCL7043545.1"/>
    </source>
</evidence>
<sequence>MAKELDAILDHGDAQPAASCIGDNGSVSYLKQVICPVYETMPKYFFSLVHVLILQKNNLKQLCYGTNVQEIIWLMCDFLG</sequence>
<evidence type="ECO:0000313" key="3">
    <source>
        <dbReference type="Proteomes" id="UP001177140"/>
    </source>
</evidence>
<proteinExistence type="predicted"/>
<accession>A0AA42AXM8</accession>
<gene>
    <name evidence="2" type="ORF">MKW94_019091</name>
    <name evidence="1" type="ORF">MKW94_030665</name>
</gene>
<evidence type="ECO:0000313" key="1">
    <source>
        <dbReference type="EMBL" id="MCL7023563.1"/>
    </source>
</evidence>
<organism evidence="2 3">
    <name type="scientific">Papaver nudicaule</name>
    <name type="common">Iceland poppy</name>
    <dbReference type="NCBI Taxonomy" id="74823"/>
    <lineage>
        <taxon>Eukaryota</taxon>
        <taxon>Viridiplantae</taxon>
        <taxon>Streptophyta</taxon>
        <taxon>Embryophyta</taxon>
        <taxon>Tracheophyta</taxon>
        <taxon>Spermatophyta</taxon>
        <taxon>Magnoliopsida</taxon>
        <taxon>Ranunculales</taxon>
        <taxon>Papaveraceae</taxon>
        <taxon>Papaveroideae</taxon>
        <taxon>Papaver</taxon>
    </lineage>
</organism>
<name>A0AA42AXM8_PAPNU</name>
<reference evidence="2" key="1">
    <citation type="submission" date="2022-03" db="EMBL/GenBank/DDBJ databases">
        <title>A functionally conserved STORR gene fusion in Papaver species that diverged 16.8 million years ago.</title>
        <authorList>
            <person name="Catania T."/>
        </authorList>
    </citation>
    <scope>NUCLEOTIDE SEQUENCE</scope>
    <source>
        <strain evidence="2">S-191538</strain>
    </source>
</reference>
<dbReference type="EMBL" id="JAJJMA010247972">
    <property type="protein sequence ID" value="MCL7043545.1"/>
    <property type="molecule type" value="Genomic_DNA"/>
</dbReference>
<dbReference type="Proteomes" id="UP001177140">
    <property type="component" value="Unassembled WGS sequence"/>
</dbReference>
<dbReference type="EMBL" id="JAJJMA010023736">
    <property type="protein sequence ID" value="MCL7023563.1"/>
    <property type="molecule type" value="Genomic_DNA"/>
</dbReference>
<protein>
    <submittedName>
        <fullName evidence="2">Uncharacterized protein</fullName>
    </submittedName>
</protein>
<comment type="caution">
    <text evidence="2">The sequence shown here is derived from an EMBL/GenBank/DDBJ whole genome shotgun (WGS) entry which is preliminary data.</text>
</comment>